<evidence type="ECO:0000256" key="8">
    <source>
        <dbReference type="SAM" id="Phobius"/>
    </source>
</evidence>
<evidence type="ECO:0000256" key="3">
    <source>
        <dbReference type="ARBA" id="ARBA00022448"/>
    </source>
</evidence>
<dbReference type="SUPFAM" id="SSF81345">
    <property type="entry name" value="ABC transporter involved in vitamin B12 uptake, BtuC"/>
    <property type="match status" value="1"/>
</dbReference>
<dbReference type="PANTHER" id="PTHR30472:SF70">
    <property type="entry name" value="MOLYBDATE IMPORT SYSTEM PERMEASE PROTEIN MOLB"/>
    <property type="match status" value="1"/>
</dbReference>
<evidence type="ECO:0000256" key="1">
    <source>
        <dbReference type="ARBA" id="ARBA00004651"/>
    </source>
</evidence>
<dbReference type="FunFam" id="1.10.3470.10:FF:000001">
    <property type="entry name" value="Vitamin B12 ABC transporter permease BtuC"/>
    <property type="match status" value="1"/>
</dbReference>
<feature type="transmembrane region" description="Helical" evidence="8">
    <location>
        <begin position="110"/>
        <end position="129"/>
    </location>
</feature>
<feature type="transmembrane region" description="Helical" evidence="8">
    <location>
        <begin position="17"/>
        <end position="39"/>
    </location>
</feature>
<comment type="subcellular location">
    <subcellularLocation>
        <location evidence="1">Cell membrane</location>
        <topology evidence="1">Multi-pass membrane protein</topology>
    </subcellularLocation>
</comment>
<evidence type="ECO:0000256" key="7">
    <source>
        <dbReference type="ARBA" id="ARBA00023136"/>
    </source>
</evidence>
<keyword evidence="7 8" id="KW-0472">Membrane</keyword>
<gene>
    <name evidence="9" type="ordered locus">GAU_0308</name>
</gene>
<evidence type="ECO:0000313" key="9">
    <source>
        <dbReference type="EMBL" id="BAH37350.1"/>
    </source>
</evidence>
<dbReference type="GO" id="GO:0005886">
    <property type="term" value="C:plasma membrane"/>
    <property type="evidence" value="ECO:0007669"/>
    <property type="project" value="UniProtKB-SubCell"/>
</dbReference>
<dbReference type="Proteomes" id="UP000002209">
    <property type="component" value="Chromosome"/>
</dbReference>
<evidence type="ECO:0000256" key="5">
    <source>
        <dbReference type="ARBA" id="ARBA00022692"/>
    </source>
</evidence>
<keyword evidence="3" id="KW-0813">Transport</keyword>
<protein>
    <submittedName>
        <fullName evidence="9">ABC transporter permease protein</fullName>
    </submittedName>
</protein>
<evidence type="ECO:0000256" key="4">
    <source>
        <dbReference type="ARBA" id="ARBA00022475"/>
    </source>
</evidence>
<keyword evidence="5 8" id="KW-0812">Transmembrane</keyword>
<organism evidence="9 10">
    <name type="scientific">Gemmatimonas aurantiaca (strain DSM 14586 / JCM 11422 / NBRC 100505 / T-27)</name>
    <dbReference type="NCBI Taxonomy" id="379066"/>
    <lineage>
        <taxon>Bacteria</taxon>
        <taxon>Pseudomonadati</taxon>
        <taxon>Gemmatimonadota</taxon>
        <taxon>Gemmatimonadia</taxon>
        <taxon>Gemmatimonadales</taxon>
        <taxon>Gemmatimonadaceae</taxon>
        <taxon>Gemmatimonas</taxon>
    </lineage>
</organism>
<feature type="transmembrane region" description="Helical" evidence="8">
    <location>
        <begin position="80"/>
        <end position="101"/>
    </location>
</feature>
<proteinExistence type="inferred from homology"/>
<evidence type="ECO:0000256" key="6">
    <source>
        <dbReference type="ARBA" id="ARBA00022989"/>
    </source>
</evidence>
<dbReference type="GO" id="GO:0033214">
    <property type="term" value="P:siderophore-iron import into cell"/>
    <property type="evidence" value="ECO:0007669"/>
    <property type="project" value="TreeGrafter"/>
</dbReference>
<dbReference type="eggNOG" id="COG0609">
    <property type="taxonomic scope" value="Bacteria"/>
</dbReference>
<feature type="transmembrane region" description="Helical" evidence="8">
    <location>
        <begin position="164"/>
        <end position="186"/>
    </location>
</feature>
<feature type="transmembrane region" description="Helical" evidence="8">
    <location>
        <begin position="254"/>
        <end position="281"/>
    </location>
</feature>
<dbReference type="AlphaFoldDB" id="C1A540"/>
<keyword evidence="10" id="KW-1185">Reference proteome</keyword>
<dbReference type="STRING" id="379066.GAU_0308"/>
<dbReference type="RefSeq" id="WP_012681798.1">
    <property type="nucleotide sequence ID" value="NC_012489.1"/>
</dbReference>
<feature type="transmembrane region" description="Helical" evidence="8">
    <location>
        <begin position="323"/>
        <end position="342"/>
    </location>
</feature>
<feature type="transmembrane region" description="Helical" evidence="8">
    <location>
        <begin position="206"/>
        <end position="227"/>
    </location>
</feature>
<dbReference type="HOGENOM" id="CLU_013016_0_2_0"/>
<dbReference type="Gene3D" id="1.10.3470.10">
    <property type="entry name" value="ABC transporter involved in vitamin B12 uptake, BtuC"/>
    <property type="match status" value="1"/>
</dbReference>
<dbReference type="PANTHER" id="PTHR30472">
    <property type="entry name" value="FERRIC ENTEROBACTIN TRANSPORT SYSTEM PERMEASE PROTEIN"/>
    <property type="match status" value="1"/>
</dbReference>
<sequence>MNVQATVHTQQHYRVRIVLLVLSVLLAALMLLSLCLGRYPVSPHTALQILWSGMTGLVPSVPTWTGTDVLVVNTVRLPRVVVASLAGAALGLSGATLQGLFRNPLVGPQVVGISNGAAWGGVVAILLGASSVGSLAWTFGFAMLALVAVFSLSRLSGNASIMSVVLAGIIVSAFFTALVGLAEFLADAERQLPGIVYWLLGSFATVTRTSLWVIGLPVLIAGIPLLLMRWHINVLSLGDETATALGLRAPQLRWLVLCLVTLLVTAQVSVSGAVGWVGLVVPHIARRLVGPNHQALLPASTLLGALYLLGMDDIARTMAEQELPIGVLTALMGAPVFAVVFWRSQARGWVRE</sequence>
<reference evidence="10" key="1">
    <citation type="submission" date="2006-03" db="EMBL/GenBank/DDBJ databases">
        <title>Complete genome sequence of Gemmatimonas aurantiaca T-27 that represents a novel phylum Gemmatimonadetes.</title>
        <authorList>
            <person name="Takasaki K."/>
            <person name="Ichikawa N."/>
            <person name="Miura H."/>
            <person name="Matsushita S."/>
            <person name="Watanabe Y."/>
            <person name="Oguchi A."/>
            <person name="Ankai A."/>
            <person name="Yashiro I."/>
            <person name="Takahashi M."/>
            <person name="Terui Y."/>
            <person name="Fukui S."/>
            <person name="Yokoyama H."/>
            <person name="Tanikawa S."/>
            <person name="Hanada S."/>
            <person name="Kamagata Y."/>
            <person name="Fujita N."/>
        </authorList>
    </citation>
    <scope>NUCLEOTIDE SEQUENCE [LARGE SCALE GENOMIC DNA]</scope>
    <source>
        <strain evidence="10">T-27 / DSM 14586 / JCM 11422 / NBRC 100505</strain>
    </source>
</reference>
<dbReference type="GO" id="GO:0022857">
    <property type="term" value="F:transmembrane transporter activity"/>
    <property type="evidence" value="ECO:0007669"/>
    <property type="project" value="InterPro"/>
</dbReference>
<keyword evidence="4" id="KW-1003">Cell membrane</keyword>
<dbReference type="Pfam" id="PF01032">
    <property type="entry name" value="FecCD"/>
    <property type="match status" value="1"/>
</dbReference>
<dbReference type="EMBL" id="AP009153">
    <property type="protein sequence ID" value="BAH37350.1"/>
    <property type="molecule type" value="Genomic_DNA"/>
</dbReference>
<dbReference type="KEGG" id="gau:GAU_0308"/>
<feature type="transmembrane region" description="Helical" evidence="8">
    <location>
        <begin position="293"/>
        <end position="311"/>
    </location>
</feature>
<dbReference type="InterPro" id="IPR037294">
    <property type="entry name" value="ABC_BtuC-like"/>
</dbReference>
<evidence type="ECO:0000313" key="10">
    <source>
        <dbReference type="Proteomes" id="UP000002209"/>
    </source>
</evidence>
<evidence type="ECO:0000256" key="2">
    <source>
        <dbReference type="ARBA" id="ARBA00007935"/>
    </source>
</evidence>
<keyword evidence="6 8" id="KW-1133">Transmembrane helix</keyword>
<dbReference type="CDD" id="cd06550">
    <property type="entry name" value="TM_ABC_iron-siderophores_like"/>
    <property type="match status" value="1"/>
</dbReference>
<dbReference type="InterPro" id="IPR000522">
    <property type="entry name" value="ABC_transptr_permease_BtuC"/>
</dbReference>
<comment type="similarity">
    <text evidence="2">Belongs to the binding-protein-dependent transport system permease family. FecCD subfamily.</text>
</comment>
<accession>C1A540</accession>
<name>C1A540_GEMAT</name>